<organism evidence="1 2">
    <name type="scientific">Bradyrhizobium macuxiense</name>
    <dbReference type="NCBI Taxonomy" id="1755647"/>
    <lineage>
        <taxon>Bacteria</taxon>
        <taxon>Pseudomonadati</taxon>
        <taxon>Pseudomonadota</taxon>
        <taxon>Alphaproteobacteria</taxon>
        <taxon>Hyphomicrobiales</taxon>
        <taxon>Nitrobacteraceae</taxon>
        <taxon>Bradyrhizobium</taxon>
    </lineage>
</organism>
<evidence type="ECO:0000313" key="1">
    <source>
        <dbReference type="EMBL" id="KWV58275.1"/>
    </source>
</evidence>
<accession>A0A109K092</accession>
<name>A0A109K092_9BRAD</name>
<dbReference type="Proteomes" id="UP000057737">
    <property type="component" value="Unassembled WGS sequence"/>
</dbReference>
<sequence length="655" mass="73993">MNWVGYALVIVSLVTCLHPWSAIGSGALAGDIASSDVIDHRFSFFKADFEYMLSDQSGSKATIGLNEPCDKTMQLCIFFVDVRKALTSSALRRYQRTFETSYHNMLAVGPNTIIIDSGFAEMLLYCLHVDGEAYTHFLFDVYHEREQSINSHSARRYHQSSSDVLSKSQHDKILNDLENYHTFSIFRKLQEIEYRLVFDLIIDPVDDIETLAAKRRTDGNLAPLAAVFLWPLAHESEHINQFRNATILERLSRVLFSSGGDRTAEESADLHAEVAVRAYLQRIKLSQSSENHSALWGLDTSLVSPLQFGELAVASSLSTWRIIGLRQALHHIRGLPFRDLLFELERRPCEAYTNHIRTSGQSIPDRRRSLYETNLDDLIRARIRPDFLITEQEEKVLRARVQDDFVPLSHPFNYSRVEALLEGFSNSEHGAASFSASKAQLEKGLLARLFSDSQPTEPDSNFLPSHVRLSEIEAKLALFPQLSISTRVAGHCVSASCKIIEVRQQNERFAVIEAAMDTKGTLVYLNYHQRFFAALSKNPGEYRSSTEYFLLEELLDALIPQRSNIVVNATAGEFVPRAQRLYSEHETHYEAKAVIEEVVAQSRLCEWGNVSFAMQTPNGRDSHLLLTSSIDSPFFGVRFTTPVQALDARTSSGSR</sequence>
<gene>
    <name evidence="1" type="ORF">AS156_36400</name>
</gene>
<evidence type="ECO:0000313" key="2">
    <source>
        <dbReference type="Proteomes" id="UP000057737"/>
    </source>
</evidence>
<proteinExistence type="predicted"/>
<protein>
    <submittedName>
        <fullName evidence="1">Uncharacterized protein</fullName>
    </submittedName>
</protein>
<keyword evidence="2" id="KW-1185">Reference proteome</keyword>
<dbReference type="AlphaFoldDB" id="A0A109K092"/>
<reference evidence="1 2" key="1">
    <citation type="submission" date="2015-11" db="EMBL/GenBank/DDBJ databases">
        <title>Draft Genome Sequence of the Strain BR 10303 (Bradyrhizobium sp.) isolated from nodules of Centrolobium paraense.</title>
        <authorList>
            <person name="Zelli J.E."/>
            <person name="Simoes-Araujo J.L."/>
            <person name="Barauna A.C."/>
            <person name="Silva K."/>
        </authorList>
    </citation>
    <scope>NUCLEOTIDE SEQUENCE [LARGE SCALE GENOMIC DNA]</scope>
    <source>
        <strain evidence="1 2">BR 10303</strain>
    </source>
</reference>
<comment type="caution">
    <text evidence="1">The sequence shown here is derived from an EMBL/GenBank/DDBJ whole genome shotgun (WGS) entry which is preliminary data.</text>
</comment>
<dbReference type="EMBL" id="LNCU01000039">
    <property type="protein sequence ID" value="KWV58275.1"/>
    <property type="molecule type" value="Genomic_DNA"/>
</dbReference>
<dbReference type="RefSeq" id="WP_066504049.1">
    <property type="nucleotide sequence ID" value="NZ_LNCU01000039.1"/>
</dbReference>